<evidence type="ECO:0000313" key="3">
    <source>
        <dbReference type="EMBL" id="KAG6513213.1"/>
    </source>
</evidence>
<evidence type="ECO:0000313" key="4">
    <source>
        <dbReference type="Proteomes" id="UP000734854"/>
    </source>
</evidence>
<comment type="caution">
    <text evidence="3">The sequence shown here is derived from an EMBL/GenBank/DDBJ whole genome shotgun (WGS) entry which is preliminary data.</text>
</comment>
<proteinExistence type="predicted"/>
<reference evidence="3 4" key="1">
    <citation type="submission" date="2020-08" db="EMBL/GenBank/DDBJ databases">
        <title>Plant Genome Project.</title>
        <authorList>
            <person name="Zhang R.-G."/>
        </authorList>
    </citation>
    <scope>NUCLEOTIDE SEQUENCE [LARGE SCALE GENOMIC DNA]</scope>
    <source>
        <tissue evidence="3">Rhizome</tissue>
    </source>
</reference>
<accession>A0A8J5LIJ8</accession>
<dbReference type="GO" id="GO:0005634">
    <property type="term" value="C:nucleus"/>
    <property type="evidence" value="ECO:0007669"/>
    <property type="project" value="TreeGrafter"/>
</dbReference>
<dbReference type="AlphaFoldDB" id="A0A8J5LIJ8"/>
<protein>
    <recommendedName>
        <fullName evidence="2">VQ domain-containing protein</fullName>
    </recommendedName>
</protein>
<dbReference type="PANTHER" id="PTHR33143">
    <property type="entry name" value="F16F4.1 PROTEIN-RELATED"/>
    <property type="match status" value="1"/>
</dbReference>
<dbReference type="Proteomes" id="UP000734854">
    <property type="component" value="Unassembled WGS sequence"/>
</dbReference>
<feature type="domain" description="VQ" evidence="2">
    <location>
        <begin position="33"/>
        <end position="58"/>
    </location>
</feature>
<evidence type="ECO:0000256" key="1">
    <source>
        <dbReference type="SAM" id="MobiDB-lite"/>
    </source>
</evidence>
<organism evidence="3 4">
    <name type="scientific">Zingiber officinale</name>
    <name type="common">Ginger</name>
    <name type="synonym">Amomum zingiber</name>
    <dbReference type="NCBI Taxonomy" id="94328"/>
    <lineage>
        <taxon>Eukaryota</taxon>
        <taxon>Viridiplantae</taxon>
        <taxon>Streptophyta</taxon>
        <taxon>Embryophyta</taxon>
        <taxon>Tracheophyta</taxon>
        <taxon>Spermatophyta</taxon>
        <taxon>Magnoliopsida</taxon>
        <taxon>Liliopsida</taxon>
        <taxon>Zingiberales</taxon>
        <taxon>Zingiberaceae</taxon>
        <taxon>Zingiber</taxon>
    </lineage>
</organism>
<dbReference type="PANTHER" id="PTHR33143:SF6">
    <property type="entry name" value="OS08G0102900 PROTEIN"/>
    <property type="match status" value="1"/>
</dbReference>
<name>A0A8J5LIJ8_ZINOF</name>
<dbReference type="EMBL" id="JACMSC010000007">
    <property type="protein sequence ID" value="KAG6513213.1"/>
    <property type="molecule type" value="Genomic_DNA"/>
</dbReference>
<gene>
    <name evidence="3" type="ORF">ZIOFF_023525</name>
</gene>
<evidence type="ECO:0000259" key="2">
    <source>
        <dbReference type="Pfam" id="PF05678"/>
    </source>
</evidence>
<dbReference type="InterPro" id="IPR008889">
    <property type="entry name" value="VQ"/>
</dbReference>
<dbReference type="Pfam" id="PF05678">
    <property type="entry name" value="VQ"/>
    <property type="match status" value="1"/>
</dbReference>
<keyword evidence="4" id="KW-1185">Reference proteome</keyword>
<dbReference type="InterPro" id="IPR039607">
    <property type="entry name" value="VQ_8/17/18/20/21/25"/>
</dbReference>
<feature type="region of interest" description="Disordered" evidence="1">
    <location>
        <begin position="1"/>
        <end position="24"/>
    </location>
</feature>
<sequence>MKVGKDSHTTVKKPRPVNSPTRQAHRRPVVIYIASPKVVHATPAEFRSVVQRLTGLSAFSSSNYSSVYRAGGSGGQAFGPADCLTTLRKAAAKPSTSEEVVTQTAGGGSATLLPPAISPALLHENSSFFFESASNNNLFSSEVAPSPAASYWEHLDLNQYQA</sequence>